<evidence type="ECO:0000313" key="12">
    <source>
        <dbReference type="Proteomes" id="UP000228952"/>
    </source>
</evidence>
<evidence type="ECO:0000256" key="7">
    <source>
        <dbReference type="ARBA" id="ARBA00023157"/>
    </source>
</evidence>
<keyword evidence="5 9" id="KW-0067">ATP-binding</keyword>
<feature type="region of interest" description="Interaction with tRNA" evidence="9">
    <location>
        <begin position="157"/>
        <end position="159"/>
    </location>
</feature>
<feature type="site" description="Interaction with tRNA" evidence="9">
    <location>
        <position position="350"/>
    </location>
</feature>
<keyword evidence="9" id="KW-0963">Cytoplasm</keyword>
<dbReference type="Gene3D" id="3.40.50.620">
    <property type="entry name" value="HUPs"/>
    <property type="match status" value="1"/>
</dbReference>
<keyword evidence="2 9" id="KW-0808">Transferase</keyword>
<evidence type="ECO:0000256" key="6">
    <source>
        <dbReference type="ARBA" id="ARBA00022884"/>
    </source>
</evidence>
<sequence>MQKNSQQKIYVALSGGVDSAVAAALLVKAGFEVTGVYMKNWANDQGISENCPWEKDVEDVRLVAEHLGIPWKVYNFEREYKERILDYFFAEYKAGRTPNPDILCNNLVKFDLFAQRAFSEGASHIATGHYARRESQQGFMWEKQGKLGLYTAVDSSKDQGYFLQRLSSAQLEKALFPLGNYYKSEVRVMAKDLGLPNAAKKDSQGICFIGDVDVHDFIRKHLSVKSGDIIEQETGKKVGKHDGLWFYTIGQRHGIGVSSTGEPYFVVEKRIETNELLIAKGHNNPLLQHAKIQVAQLHAISEPFYEGEEVMVSLRYREKPTQAKIENIVNGTATLVSQETRKFWAPAAGQGTLLYQGESECKLSEIVEKTGKISDLYRYSTDSETRTEIRRVEILGGGVVL</sequence>
<evidence type="ECO:0000256" key="4">
    <source>
        <dbReference type="ARBA" id="ARBA00022741"/>
    </source>
</evidence>
<dbReference type="GO" id="GO:0002143">
    <property type="term" value="P:tRNA wobble position uridine thiolation"/>
    <property type="evidence" value="ECO:0007669"/>
    <property type="project" value="TreeGrafter"/>
</dbReference>
<dbReference type="GO" id="GO:0103016">
    <property type="term" value="F:tRNA-uridine 2-sulfurtransferase activity"/>
    <property type="evidence" value="ECO:0007669"/>
    <property type="project" value="UniProtKB-EC"/>
</dbReference>
<keyword evidence="1 9" id="KW-0820">tRNA-binding</keyword>
<dbReference type="GO" id="GO:0005524">
    <property type="term" value="F:ATP binding"/>
    <property type="evidence" value="ECO:0007669"/>
    <property type="project" value="UniProtKB-KW"/>
</dbReference>
<evidence type="ECO:0000259" key="10">
    <source>
        <dbReference type="Pfam" id="PF20259"/>
    </source>
</evidence>
<feature type="region of interest" description="Interaction with target base in tRNA" evidence="9">
    <location>
        <begin position="99"/>
        <end position="101"/>
    </location>
</feature>
<feature type="binding site" evidence="9">
    <location>
        <begin position="12"/>
        <end position="19"/>
    </location>
    <ligand>
        <name>ATP</name>
        <dbReference type="ChEBI" id="CHEBI:30616"/>
    </ligand>
</feature>
<dbReference type="EC" id="2.8.1.13" evidence="9"/>
<dbReference type="InterPro" id="IPR023382">
    <property type="entry name" value="MnmA-like_central_sf"/>
</dbReference>
<keyword evidence="3 9" id="KW-0819">tRNA processing</keyword>
<feature type="domain" description="tRNA-specific 2-thiouridylase MnmA-like central" evidence="10">
    <location>
        <begin position="216"/>
        <end position="279"/>
    </location>
</feature>
<gene>
    <name evidence="9" type="primary">mnmA</name>
    <name evidence="11" type="ORF">COX64_03275</name>
</gene>
<reference evidence="12" key="1">
    <citation type="submission" date="2017-09" db="EMBL/GenBank/DDBJ databases">
        <title>Depth-based differentiation of microbial function through sediment-hosted aquifers and enrichment of novel symbionts in the deep terrestrial subsurface.</title>
        <authorList>
            <person name="Probst A.J."/>
            <person name="Ladd B."/>
            <person name="Jarett J.K."/>
            <person name="Geller-Mcgrath D.E."/>
            <person name="Sieber C.M.K."/>
            <person name="Emerson J.B."/>
            <person name="Anantharaman K."/>
            <person name="Thomas B.C."/>
            <person name="Malmstrom R."/>
            <person name="Stieglmeier M."/>
            <person name="Klingl A."/>
            <person name="Woyke T."/>
            <person name="Ryan C.M."/>
            <person name="Banfield J.F."/>
        </authorList>
    </citation>
    <scope>NUCLEOTIDE SEQUENCE [LARGE SCALE GENOMIC DNA]</scope>
</reference>
<comment type="similarity">
    <text evidence="9">Belongs to the MnmA/TRMU family.</text>
</comment>
<organism evidence="11 12">
    <name type="scientific">Candidatus Dojkabacteria bacterium CG_4_10_14_0_2_um_filter_Dojkabacteria_WS6_41_15</name>
    <dbReference type="NCBI Taxonomy" id="2014249"/>
    <lineage>
        <taxon>Bacteria</taxon>
        <taxon>Candidatus Dojkabacteria</taxon>
    </lineage>
</organism>
<dbReference type="CDD" id="cd01998">
    <property type="entry name" value="MnmA_TRMU-like"/>
    <property type="match status" value="1"/>
</dbReference>
<comment type="subcellular location">
    <subcellularLocation>
        <location evidence="9">Cytoplasm</location>
    </subcellularLocation>
</comment>
<keyword evidence="7" id="KW-1015">Disulfide bond</keyword>
<dbReference type="InterPro" id="IPR014729">
    <property type="entry name" value="Rossmann-like_a/b/a_fold"/>
</dbReference>
<dbReference type="GO" id="GO:0000049">
    <property type="term" value="F:tRNA binding"/>
    <property type="evidence" value="ECO:0007669"/>
    <property type="project" value="UniProtKB-KW"/>
</dbReference>
<dbReference type="EMBL" id="PFQB01000082">
    <property type="protein sequence ID" value="PJA13558.1"/>
    <property type="molecule type" value="Genomic_DNA"/>
</dbReference>
<dbReference type="Pfam" id="PF03054">
    <property type="entry name" value="tRNA_Me_trans"/>
    <property type="match status" value="1"/>
</dbReference>
<dbReference type="FunFam" id="2.30.30.280:FF:000001">
    <property type="entry name" value="tRNA-specific 2-thiouridylase MnmA"/>
    <property type="match status" value="1"/>
</dbReference>
<dbReference type="FunFam" id="3.40.50.620:FF:000115">
    <property type="entry name" value="tRNA-specific 2-thiouridylase MnmA"/>
    <property type="match status" value="1"/>
</dbReference>
<dbReference type="HAMAP" id="MF_00144">
    <property type="entry name" value="tRNA_thiouridyl_MnmA"/>
    <property type="match status" value="1"/>
</dbReference>
<evidence type="ECO:0000256" key="1">
    <source>
        <dbReference type="ARBA" id="ARBA00022555"/>
    </source>
</evidence>
<comment type="caution">
    <text evidence="11">The sequence shown here is derived from an EMBL/GenBank/DDBJ whole genome shotgun (WGS) entry which is preliminary data.</text>
</comment>
<evidence type="ECO:0000256" key="3">
    <source>
        <dbReference type="ARBA" id="ARBA00022694"/>
    </source>
</evidence>
<name>A0A2M7W1J5_9BACT</name>
<feature type="binding site" evidence="9">
    <location>
        <position position="38"/>
    </location>
    <ligand>
        <name>ATP</name>
        <dbReference type="ChEBI" id="CHEBI:30616"/>
    </ligand>
</feature>
<dbReference type="PANTHER" id="PTHR11933:SF5">
    <property type="entry name" value="MITOCHONDRIAL TRNA-SPECIFIC 2-THIOURIDYLASE 1"/>
    <property type="match status" value="1"/>
</dbReference>
<accession>A0A2M7W1J5</accession>
<feature type="active site" description="Nucleophile" evidence="9">
    <location>
        <position position="104"/>
    </location>
</feature>
<feature type="region of interest" description="Interaction with tRNA" evidence="9">
    <location>
        <begin position="315"/>
        <end position="316"/>
    </location>
</feature>
<dbReference type="Pfam" id="PF20259">
    <property type="entry name" value="tRNA_Me_trans_M"/>
    <property type="match status" value="1"/>
</dbReference>
<proteinExistence type="inferred from homology"/>
<evidence type="ECO:0000256" key="2">
    <source>
        <dbReference type="ARBA" id="ARBA00022679"/>
    </source>
</evidence>
<comment type="function">
    <text evidence="9">Catalyzes the 2-thiolation of uridine at the wobble position (U34) of tRNA, leading to the formation of s(2)U34.</text>
</comment>
<dbReference type="NCBIfam" id="TIGR00420">
    <property type="entry name" value="trmU"/>
    <property type="match status" value="1"/>
</dbReference>
<feature type="binding site" evidence="9">
    <location>
        <position position="128"/>
    </location>
    <ligand>
        <name>ATP</name>
        <dbReference type="ChEBI" id="CHEBI:30616"/>
    </ligand>
</feature>
<dbReference type="AlphaFoldDB" id="A0A2M7W1J5"/>
<dbReference type="InterPro" id="IPR004506">
    <property type="entry name" value="MnmA-like"/>
</dbReference>
<feature type="active site" description="Cysteine persulfide intermediate" evidence="9">
    <location>
        <position position="207"/>
    </location>
</feature>
<dbReference type="SUPFAM" id="SSF52402">
    <property type="entry name" value="Adenine nucleotide alpha hydrolases-like"/>
    <property type="match status" value="1"/>
</dbReference>
<dbReference type="GO" id="GO:0005737">
    <property type="term" value="C:cytoplasm"/>
    <property type="evidence" value="ECO:0007669"/>
    <property type="project" value="UniProtKB-SubCell"/>
</dbReference>
<dbReference type="InterPro" id="IPR046884">
    <property type="entry name" value="MnmA-like_central"/>
</dbReference>
<evidence type="ECO:0000256" key="9">
    <source>
        <dbReference type="HAMAP-Rule" id="MF_00144"/>
    </source>
</evidence>
<evidence type="ECO:0000313" key="11">
    <source>
        <dbReference type="EMBL" id="PJA13558.1"/>
    </source>
</evidence>
<dbReference type="Proteomes" id="UP000228952">
    <property type="component" value="Unassembled WGS sequence"/>
</dbReference>
<protein>
    <recommendedName>
        <fullName evidence="9">tRNA-specific 2-thiouridylase MnmA</fullName>
        <ecNumber evidence="9">2.8.1.13</ecNumber>
    </recommendedName>
</protein>
<keyword evidence="6 9" id="KW-0694">RNA-binding</keyword>
<comment type="caution">
    <text evidence="9">Lacks conserved residue(s) required for the propagation of feature annotation.</text>
</comment>
<feature type="site" description="Interaction with tRNA" evidence="9">
    <location>
        <position position="129"/>
    </location>
</feature>
<dbReference type="NCBIfam" id="NF001138">
    <property type="entry name" value="PRK00143.1"/>
    <property type="match status" value="1"/>
</dbReference>
<evidence type="ECO:0000256" key="8">
    <source>
        <dbReference type="ARBA" id="ARBA00051542"/>
    </source>
</evidence>
<dbReference type="Gene3D" id="2.30.30.280">
    <property type="entry name" value="Adenine nucleotide alpha hydrolases-like domains"/>
    <property type="match status" value="1"/>
</dbReference>
<dbReference type="PANTHER" id="PTHR11933">
    <property type="entry name" value="TRNA 5-METHYLAMINOMETHYL-2-THIOURIDYLATE -METHYLTRANSFERASE"/>
    <property type="match status" value="1"/>
</dbReference>
<keyword evidence="4 9" id="KW-0547">Nucleotide-binding</keyword>
<evidence type="ECO:0000256" key="5">
    <source>
        <dbReference type="ARBA" id="ARBA00022840"/>
    </source>
</evidence>
<comment type="catalytic activity">
    <reaction evidence="8 9">
        <text>S-sulfanyl-L-cysteinyl-[protein] + uridine(34) in tRNA + AH2 + ATP = 2-thiouridine(34) in tRNA + L-cysteinyl-[protein] + A + AMP + diphosphate + H(+)</text>
        <dbReference type="Rhea" id="RHEA:47032"/>
        <dbReference type="Rhea" id="RHEA-COMP:10131"/>
        <dbReference type="Rhea" id="RHEA-COMP:11726"/>
        <dbReference type="Rhea" id="RHEA-COMP:11727"/>
        <dbReference type="Rhea" id="RHEA-COMP:11728"/>
        <dbReference type="ChEBI" id="CHEBI:13193"/>
        <dbReference type="ChEBI" id="CHEBI:15378"/>
        <dbReference type="ChEBI" id="CHEBI:17499"/>
        <dbReference type="ChEBI" id="CHEBI:29950"/>
        <dbReference type="ChEBI" id="CHEBI:30616"/>
        <dbReference type="ChEBI" id="CHEBI:33019"/>
        <dbReference type="ChEBI" id="CHEBI:61963"/>
        <dbReference type="ChEBI" id="CHEBI:65315"/>
        <dbReference type="ChEBI" id="CHEBI:87170"/>
        <dbReference type="ChEBI" id="CHEBI:456215"/>
        <dbReference type="EC" id="2.8.1.13"/>
    </reaction>
</comment>